<gene>
    <name evidence="8" type="ORF">HRG_05741</name>
</gene>
<evidence type="ECO:0000256" key="1">
    <source>
        <dbReference type="ARBA" id="ARBA00004123"/>
    </source>
</evidence>
<protein>
    <submittedName>
        <fullName evidence="8">BZIP-type transcription factor</fullName>
    </submittedName>
</protein>
<dbReference type="InterPro" id="IPR050936">
    <property type="entry name" value="AP-1-like"/>
</dbReference>
<keyword evidence="9" id="KW-1185">Reference proteome</keyword>
<comment type="subcellular location">
    <subcellularLocation>
        <location evidence="1">Nucleus</location>
    </subcellularLocation>
</comment>
<evidence type="ECO:0000256" key="7">
    <source>
        <dbReference type="SAM" id="MobiDB-lite"/>
    </source>
</evidence>
<comment type="similarity">
    <text evidence="2">Belongs to the bZIP family.</text>
</comment>
<proteinExistence type="inferred from homology"/>
<dbReference type="GO" id="GO:0090575">
    <property type="term" value="C:RNA polymerase II transcription regulator complex"/>
    <property type="evidence" value="ECO:0007669"/>
    <property type="project" value="TreeGrafter"/>
</dbReference>
<dbReference type="GO" id="GO:0000976">
    <property type="term" value="F:transcription cis-regulatory region binding"/>
    <property type="evidence" value="ECO:0007669"/>
    <property type="project" value="InterPro"/>
</dbReference>
<dbReference type="GO" id="GO:0001228">
    <property type="term" value="F:DNA-binding transcription activator activity, RNA polymerase II-specific"/>
    <property type="evidence" value="ECO:0007669"/>
    <property type="project" value="TreeGrafter"/>
</dbReference>
<evidence type="ECO:0000313" key="9">
    <source>
        <dbReference type="Proteomes" id="UP000824596"/>
    </source>
</evidence>
<evidence type="ECO:0000256" key="6">
    <source>
        <dbReference type="ARBA" id="ARBA00023242"/>
    </source>
</evidence>
<dbReference type="GeneID" id="68354870"/>
<organism evidence="8 9">
    <name type="scientific">Hirsutella rhossiliensis</name>
    <dbReference type="NCBI Taxonomy" id="111463"/>
    <lineage>
        <taxon>Eukaryota</taxon>
        <taxon>Fungi</taxon>
        <taxon>Dikarya</taxon>
        <taxon>Ascomycota</taxon>
        <taxon>Pezizomycotina</taxon>
        <taxon>Sordariomycetes</taxon>
        <taxon>Hypocreomycetidae</taxon>
        <taxon>Hypocreales</taxon>
        <taxon>Ophiocordycipitaceae</taxon>
        <taxon>Hirsutella</taxon>
    </lineage>
</organism>
<evidence type="ECO:0000256" key="2">
    <source>
        <dbReference type="ARBA" id="ARBA00007163"/>
    </source>
</evidence>
<evidence type="ECO:0000256" key="4">
    <source>
        <dbReference type="ARBA" id="ARBA00023125"/>
    </source>
</evidence>
<evidence type="ECO:0000256" key="3">
    <source>
        <dbReference type="ARBA" id="ARBA00023015"/>
    </source>
</evidence>
<sequence>MRRLARTKSSRALAPTAGSDDGSDPLPPPPPPPPKTAEERNMHRRMQVRRAQIHHRQRKANHLKQLELDVCQLRDLIALAEHDTHALKRQNNDMRAILRTATAGEAAHCGGPPLPPHPAGPLSRQRAPSELFGDVDVDDLTVTLSVNDVMGTPCFKISPRSASASAGSSPSDSGCEVPLTPEQEQRAINFILALEHVCWDHFALGDFHSHTHESEEPRGHALIASAYLMASAPESVYTQREAFNSPGRSIWRRSSRRSASPPVLSWPAPAMTLASLLGLARSLNPGEDETTPVQAWFELAARYPASLLLGGGALDALLREFKGVVRCVQYGAAIERLAFESVVARVLGPSGPPVPVPVSVYG</sequence>
<feature type="region of interest" description="Disordered" evidence="7">
    <location>
        <begin position="1"/>
        <end position="40"/>
    </location>
</feature>
<keyword evidence="4" id="KW-0238">DNA-binding</keyword>
<feature type="region of interest" description="Disordered" evidence="7">
    <location>
        <begin position="103"/>
        <end position="126"/>
    </location>
</feature>
<evidence type="ECO:0000313" key="8">
    <source>
        <dbReference type="EMBL" id="KAH0963231.1"/>
    </source>
</evidence>
<dbReference type="RefSeq" id="XP_044720744.1">
    <property type="nucleotide sequence ID" value="XM_044864212.1"/>
</dbReference>
<accession>A0A9P8SJN8</accession>
<keyword evidence="5" id="KW-0804">Transcription</keyword>
<comment type="caution">
    <text evidence="8">The sequence shown here is derived from an EMBL/GenBank/DDBJ whole genome shotgun (WGS) entry which is preliminary data.</text>
</comment>
<feature type="compositionally biased region" description="Pro residues" evidence="7">
    <location>
        <begin position="25"/>
        <end position="35"/>
    </location>
</feature>
<keyword evidence="6" id="KW-0539">Nucleus</keyword>
<dbReference type="PANTHER" id="PTHR40621:SF11">
    <property type="entry name" value="TRANSCRIPTION FACTOR KAPC-RELATED"/>
    <property type="match status" value="1"/>
</dbReference>
<dbReference type="CDD" id="cd14688">
    <property type="entry name" value="bZIP_YAP"/>
    <property type="match status" value="1"/>
</dbReference>
<dbReference type="Proteomes" id="UP000824596">
    <property type="component" value="Unassembled WGS sequence"/>
</dbReference>
<dbReference type="AlphaFoldDB" id="A0A9P8SJN8"/>
<dbReference type="OrthoDB" id="5218140at2759"/>
<dbReference type="InterPro" id="IPR046347">
    <property type="entry name" value="bZIP_sf"/>
</dbReference>
<reference evidence="8" key="1">
    <citation type="submission" date="2021-09" db="EMBL/GenBank/DDBJ databases">
        <title>A high-quality genome of the endoparasitic fungus Hirsutella rhossiliensis with a comparison of Hirsutella genomes reveals transposable elements contributing to genome size variation.</title>
        <authorList>
            <person name="Lin R."/>
            <person name="Jiao Y."/>
            <person name="Sun X."/>
            <person name="Ling J."/>
            <person name="Xie B."/>
            <person name="Cheng X."/>
        </authorList>
    </citation>
    <scope>NUCLEOTIDE SEQUENCE</scope>
    <source>
        <strain evidence="8">HR02</strain>
    </source>
</reference>
<keyword evidence="3" id="KW-0805">Transcription regulation</keyword>
<dbReference type="SUPFAM" id="SSF57959">
    <property type="entry name" value="Leucine zipper domain"/>
    <property type="match status" value="1"/>
</dbReference>
<dbReference type="Gene3D" id="1.20.5.170">
    <property type="match status" value="1"/>
</dbReference>
<dbReference type="EMBL" id="JAIZPD010000005">
    <property type="protein sequence ID" value="KAH0963231.1"/>
    <property type="molecule type" value="Genomic_DNA"/>
</dbReference>
<evidence type="ECO:0000256" key="5">
    <source>
        <dbReference type="ARBA" id="ARBA00023163"/>
    </source>
</evidence>
<dbReference type="PANTHER" id="PTHR40621">
    <property type="entry name" value="TRANSCRIPTION FACTOR KAPC-RELATED"/>
    <property type="match status" value="1"/>
</dbReference>
<name>A0A9P8SJN8_9HYPO</name>